<evidence type="ECO:0000256" key="1">
    <source>
        <dbReference type="ARBA" id="ARBA00023015"/>
    </source>
</evidence>
<dbReference type="SUPFAM" id="SSF48498">
    <property type="entry name" value="Tetracyclin repressor-like, C-terminal domain"/>
    <property type="match status" value="1"/>
</dbReference>
<dbReference type="InterPro" id="IPR009057">
    <property type="entry name" value="Homeodomain-like_sf"/>
</dbReference>
<dbReference type="Gene3D" id="1.10.357.10">
    <property type="entry name" value="Tetracycline Repressor, domain 2"/>
    <property type="match status" value="1"/>
</dbReference>
<dbReference type="RefSeq" id="WP_160422381.1">
    <property type="nucleotide sequence ID" value="NZ_WSTA01000002.1"/>
</dbReference>
<evidence type="ECO:0000313" key="7">
    <source>
        <dbReference type="EMBL" id="MWB97102.1"/>
    </source>
</evidence>
<dbReference type="GO" id="GO:0000976">
    <property type="term" value="F:transcription cis-regulatory region binding"/>
    <property type="evidence" value="ECO:0007669"/>
    <property type="project" value="TreeGrafter"/>
</dbReference>
<feature type="region of interest" description="Disordered" evidence="5">
    <location>
        <begin position="1"/>
        <end position="21"/>
    </location>
</feature>
<feature type="DNA-binding region" description="H-T-H motif" evidence="4">
    <location>
        <begin position="41"/>
        <end position="60"/>
    </location>
</feature>
<evidence type="ECO:0000259" key="6">
    <source>
        <dbReference type="PROSITE" id="PS50977"/>
    </source>
</evidence>
<evidence type="ECO:0000256" key="3">
    <source>
        <dbReference type="ARBA" id="ARBA00023163"/>
    </source>
</evidence>
<evidence type="ECO:0000256" key="2">
    <source>
        <dbReference type="ARBA" id="ARBA00023125"/>
    </source>
</evidence>
<sequence length="234" mass="24483">MQVPDVPHRRLPGRQQEARSNDSAVLAAAREVFSTRGSDASMAEVAQRAGVGVGSVYRRYPTKEALIEALRVSAVSEAAALAHEVAADADAQTDAGSDAGADSDTIAESGGAVATFLRRQILGAAGPNLQPTGGGAGKSSAALAAASDYLHEGLERLVARDLAHGLVPAGFTAADVMQLLLHLRPVLPIPRSRADELHLRYLGFVMRGLVEQARAGIPVDDGPDWAEWLGAWHD</sequence>
<dbReference type="PROSITE" id="PS50977">
    <property type="entry name" value="HTH_TETR_2"/>
    <property type="match status" value="1"/>
</dbReference>
<keyword evidence="2 4" id="KW-0238">DNA-binding</keyword>
<protein>
    <submittedName>
        <fullName evidence="7">TetR family transcriptional regulator</fullName>
    </submittedName>
</protein>
<dbReference type="AlphaFoldDB" id="A0A6I4NVI1"/>
<gene>
    <name evidence="7" type="ORF">GB864_00800</name>
</gene>
<dbReference type="SUPFAM" id="SSF46689">
    <property type="entry name" value="Homeodomain-like"/>
    <property type="match status" value="1"/>
</dbReference>
<dbReference type="InterPro" id="IPR050109">
    <property type="entry name" value="HTH-type_TetR-like_transc_reg"/>
</dbReference>
<name>A0A6I4NVI1_9MICO</name>
<dbReference type="InterPro" id="IPR001647">
    <property type="entry name" value="HTH_TetR"/>
</dbReference>
<dbReference type="Proteomes" id="UP000438182">
    <property type="component" value="Unassembled WGS sequence"/>
</dbReference>
<dbReference type="PANTHER" id="PTHR30055:SF234">
    <property type="entry name" value="HTH-TYPE TRANSCRIPTIONAL REGULATOR BETI"/>
    <property type="match status" value="1"/>
</dbReference>
<accession>A0A6I4NVI1</accession>
<keyword evidence="1" id="KW-0805">Transcription regulation</keyword>
<keyword evidence="8" id="KW-1185">Reference proteome</keyword>
<evidence type="ECO:0000256" key="5">
    <source>
        <dbReference type="SAM" id="MobiDB-lite"/>
    </source>
</evidence>
<proteinExistence type="predicted"/>
<dbReference type="PANTHER" id="PTHR30055">
    <property type="entry name" value="HTH-TYPE TRANSCRIPTIONAL REGULATOR RUTR"/>
    <property type="match status" value="1"/>
</dbReference>
<dbReference type="GO" id="GO:0003700">
    <property type="term" value="F:DNA-binding transcription factor activity"/>
    <property type="evidence" value="ECO:0007669"/>
    <property type="project" value="TreeGrafter"/>
</dbReference>
<evidence type="ECO:0000256" key="4">
    <source>
        <dbReference type="PROSITE-ProRule" id="PRU00335"/>
    </source>
</evidence>
<dbReference type="Pfam" id="PF00440">
    <property type="entry name" value="TetR_N"/>
    <property type="match status" value="1"/>
</dbReference>
<reference evidence="7 8" key="1">
    <citation type="submission" date="2019-12" db="EMBL/GenBank/DDBJ databases">
        <authorList>
            <person name="Kim Y.S."/>
        </authorList>
    </citation>
    <scope>NUCLEOTIDE SEQUENCE [LARGE SCALE GENOMIC DNA]</scope>
    <source>
        <strain evidence="7 8">MMS17-SY077</strain>
    </source>
</reference>
<keyword evidence="3" id="KW-0804">Transcription</keyword>
<feature type="domain" description="HTH tetR-type" evidence="6">
    <location>
        <begin position="19"/>
        <end position="78"/>
    </location>
</feature>
<dbReference type="InterPro" id="IPR036271">
    <property type="entry name" value="Tet_transcr_reg_TetR-rel_C_sf"/>
</dbReference>
<dbReference type="EMBL" id="WSTA01000002">
    <property type="protein sequence ID" value="MWB97102.1"/>
    <property type="molecule type" value="Genomic_DNA"/>
</dbReference>
<comment type="caution">
    <text evidence="7">The sequence shown here is derived from an EMBL/GenBank/DDBJ whole genome shotgun (WGS) entry which is preliminary data.</text>
</comment>
<evidence type="ECO:0000313" key="8">
    <source>
        <dbReference type="Proteomes" id="UP000438182"/>
    </source>
</evidence>
<dbReference type="PRINTS" id="PR00455">
    <property type="entry name" value="HTHTETR"/>
</dbReference>
<organism evidence="7 8">
    <name type="scientific">Agromyces seonyuensis</name>
    <dbReference type="NCBI Taxonomy" id="2662446"/>
    <lineage>
        <taxon>Bacteria</taxon>
        <taxon>Bacillati</taxon>
        <taxon>Actinomycetota</taxon>
        <taxon>Actinomycetes</taxon>
        <taxon>Micrococcales</taxon>
        <taxon>Microbacteriaceae</taxon>
        <taxon>Agromyces</taxon>
    </lineage>
</organism>